<dbReference type="Gene3D" id="3.30.1300.10">
    <property type="entry name" value="Pantoate-beta-alanine ligase, C-terminal domain"/>
    <property type="match status" value="1"/>
</dbReference>
<comment type="caution">
    <text evidence="15">The sequence shown here is derived from an EMBL/GenBank/DDBJ whole genome shotgun (WGS) entry which is preliminary data.</text>
</comment>
<keyword evidence="10" id="KW-0067">ATP-binding</keyword>
<dbReference type="PANTHER" id="PTHR21299">
    <property type="entry name" value="CYTIDYLATE KINASE/PANTOATE-BETA-ALANINE LIGASE"/>
    <property type="match status" value="1"/>
</dbReference>
<evidence type="ECO:0000256" key="5">
    <source>
        <dbReference type="ARBA" id="ARBA00015647"/>
    </source>
</evidence>
<evidence type="ECO:0000256" key="9">
    <source>
        <dbReference type="ARBA" id="ARBA00022741"/>
    </source>
</evidence>
<comment type="pathway">
    <text evidence="2">Cofactor biosynthesis; (R)-pantothenate biosynthesis; (R)-pantothenate from (R)-pantoate and beta-alanine: step 1/1.</text>
</comment>
<dbReference type="GO" id="GO:0005524">
    <property type="term" value="F:ATP binding"/>
    <property type="evidence" value="ECO:0007669"/>
    <property type="project" value="UniProtKB-KW"/>
</dbReference>
<organism evidence="15 16">
    <name type="scientific">Cyclostephanos tholiformis</name>
    <dbReference type="NCBI Taxonomy" id="382380"/>
    <lineage>
        <taxon>Eukaryota</taxon>
        <taxon>Sar</taxon>
        <taxon>Stramenopiles</taxon>
        <taxon>Ochrophyta</taxon>
        <taxon>Bacillariophyta</taxon>
        <taxon>Coscinodiscophyceae</taxon>
        <taxon>Thalassiosirophycidae</taxon>
        <taxon>Stephanodiscales</taxon>
        <taxon>Stephanodiscaceae</taxon>
        <taxon>Cyclostephanos</taxon>
    </lineage>
</organism>
<dbReference type="EC" id="6.3.2.1" evidence="4"/>
<dbReference type="GO" id="GO:0004592">
    <property type="term" value="F:pantoate-beta-alanine ligase activity"/>
    <property type="evidence" value="ECO:0007669"/>
    <property type="project" value="UniProtKB-EC"/>
</dbReference>
<evidence type="ECO:0000256" key="10">
    <source>
        <dbReference type="ARBA" id="ARBA00022840"/>
    </source>
</evidence>
<evidence type="ECO:0000256" key="4">
    <source>
        <dbReference type="ARBA" id="ARBA00012219"/>
    </source>
</evidence>
<comment type="similarity">
    <text evidence="3">Belongs to the pantothenate synthetase family.</text>
</comment>
<evidence type="ECO:0000256" key="11">
    <source>
        <dbReference type="ARBA" id="ARBA00029902"/>
    </source>
</evidence>
<evidence type="ECO:0000256" key="8">
    <source>
        <dbReference type="ARBA" id="ARBA00022655"/>
    </source>
</evidence>
<dbReference type="GO" id="GO:0005737">
    <property type="term" value="C:cytoplasm"/>
    <property type="evidence" value="ECO:0007669"/>
    <property type="project" value="UniProtKB-SubCell"/>
</dbReference>
<dbReference type="Pfam" id="PF02569">
    <property type="entry name" value="Pantoate_ligase"/>
    <property type="match status" value="1"/>
</dbReference>
<comment type="catalytic activity">
    <reaction evidence="13">
        <text>(R)-pantoate + beta-alanine + ATP = (R)-pantothenate + AMP + diphosphate + H(+)</text>
        <dbReference type="Rhea" id="RHEA:10912"/>
        <dbReference type="ChEBI" id="CHEBI:15378"/>
        <dbReference type="ChEBI" id="CHEBI:15980"/>
        <dbReference type="ChEBI" id="CHEBI:29032"/>
        <dbReference type="ChEBI" id="CHEBI:30616"/>
        <dbReference type="ChEBI" id="CHEBI:33019"/>
        <dbReference type="ChEBI" id="CHEBI:57966"/>
        <dbReference type="ChEBI" id="CHEBI:456215"/>
        <dbReference type="EC" id="6.3.2.1"/>
    </reaction>
</comment>
<dbReference type="SUPFAM" id="SSF52374">
    <property type="entry name" value="Nucleotidylyl transferase"/>
    <property type="match status" value="1"/>
</dbReference>
<dbReference type="NCBIfam" id="TIGR00018">
    <property type="entry name" value="panC"/>
    <property type="match status" value="1"/>
</dbReference>
<name>A0ABD3RSR4_9STRA</name>
<protein>
    <recommendedName>
        <fullName evidence="5">Pantoate--beta-alanine ligase</fullName>
        <ecNumber evidence="4">6.3.2.1</ecNumber>
    </recommendedName>
    <alternativeName>
        <fullName evidence="12">Pantoate-activating enzyme</fullName>
    </alternativeName>
    <alternativeName>
        <fullName evidence="11">Pantothenate synthetase</fullName>
    </alternativeName>
</protein>
<reference evidence="15 16" key="1">
    <citation type="submission" date="2024-10" db="EMBL/GenBank/DDBJ databases">
        <title>Updated reference genomes for cyclostephanoid diatoms.</title>
        <authorList>
            <person name="Roberts W.R."/>
            <person name="Alverson A.J."/>
        </authorList>
    </citation>
    <scope>NUCLEOTIDE SEQUENCE [LARGE SCALE GENOMIC DNA]</scope>
    <source>
        <strain evidence="15 16">AJA228-03</strain>
    </source>
</reference>
<gene>
    <name evidence="15" type="ORF">ACHAXA_008169</name>
</gene>
<sequence length="377" mass="41932">MSMGTVRRRICTRTSRVALSHHFTSTLGNNGRFETSDATASSNRRWCEERCIRGKSSSKAPHRFYALKVNPTSGTYLTMSTAMRDESITRPSIHPTIESMRSVRKAYDSSVSVGFVPTMGALHEGHLSLIRAARSQNDVVVASIFVNPTQFGEGEDLDKYPRQLEKDVDLLSSIGVDHVFAPSSDTMYGKNHVSYVEPTGFEKTREGIARPNHFRGVATVVTKLFNIVQPTNAYFGQKDAVQCVLIRRIVDDLNMNIGVKILDTVRESDGLAMSSRNAYLTSEQRRKAPVLYKALCSAREVFESRFARGMEEVDAADLREVVENVLRTEPLISEVQYVAVDDSETMQPLTRVGRDGCVISLACILGTVRLIDNVVLI</sequence>
<evidence type="ECO:0000256" key="13">
    <source>
        <dbReference type="ARBA" id="ARBA00048258"/>
    </source>
</evidence>
<dbReference type="Proteomes" id="UP001530377">
    <property type="component" value="Unassembled WGS sequence"/>
</dbReference>
<keyword evidence="8" id="KW-0566">Pantothenate biosynthesis</keyword>
<accession>A0ABD3RSR4</accession>
<dbReference type="GO" id="GO:0015940">
    <property type="term" value="P:pantothenate biosynthetic process"/>
    <property type="evidence" value="ECO:0007669"/>
    <property type="project" value="UniProtKB-KW"/>
</dbReference>
<dbReference type="InterPro" id="IPR003721">
    <property type="entry name" value="Pantoate_ligase"/>
</dbReference>
<keyword evidence="9" id="KW-0547">Nucleotide-binding</keyword>
<evidence type="ECO:0000313" key="15">
    <source>
        <dbReference type="EMBL" id="KAL3810645.1"/>
    </source>
</evidence>
<comment type="subcellular location">
    <subcellularLocation>
        <location evidence="1">Cytoplasm</location>
    </subcellularLocation>
</comment>
<keyword evidence="6" id="KW-0963">Cytoplasm</keyword>
<evidence type="ECO:0000256" key="6">
    <source>
        <dbReference type="ARBA" id="ARBA00022490"/>
    </source>
</evidence>
<dbReference type="PANTHER" id="PTHR21299:SF1">
    <property type="entry name" value="PANTOATE--BETA-ALANINE LIGASE"/>
    <property type="match status" value="1"/>
</dbReference>
<evidence type="ECO:0000313" key="16">
    <source>
        <dbReference type="Proteomes" id="UP001530377"/>
    </source>
</evidence>
<dbReference type="FunFam" id="3.40.50.620:FF:000114">
    <property type="entry name" value="Pantothenate synthetase"/>
    <property type="match status" value="1"/>
</dbReference>
<comment type="function">
    <text evidence="14">Catalyzes the condensation of pantoate with beta-alanine in an ATP-dependent reaction via a pantoyl-adenylate intermediate.</text>
</comment>
<proteinExistence type="inferred from homology"/>
<dbReference type="InterPro" id="IPR014729">
    <property type="entry name" value="Rossmann-like_a/b/a_fold"/>
</dbReference>
<dbReference type="AlphaFoldDB" id="A0ABD3RSR4"/>
<dbReference type="Gene3D" id="3.40.50.620">
    <property type="entry name" value="HUPs"/>
    <property type="match status" value="1"/>
</dbReference>
<dbReference type="HAMAP" id="MF_00158">
    <property type="entry name" value="PanC"/>
    <property type="match status" value="1"/>
</dbReference>
<evidence type="ECO:0000256" key="7">
    <source>
        <dbReference type="ARBA" id="ARBA00022598"/>
    </source>
</evidence>
<evidence type="ECO:0000256" key="2">
    <source>
        <dbReference type="ARBA" id="ARBA00004990"/>
    </source>
</evidence>
<dbReference type="NCBIfam" id="TIGR00125">
    <property type="entry name" value="cyt_tran_rel"/>
    <property type="match status" value="1"/>
</dbReference>
<evidence type="ECO:0000256" key="12">
    <source>
        <dbReference type="ARBA" id="ARBA00032806"/>
    </source>
</evidence>
<evidence type="ECO:0000256" key="14">
    <source>
        <dbReference type="ARBA" id="ARBA00055042"/>
    </source>
</evidence>
<evidence type="ECO:0000256" key="3">
    <source>
        <dbReference type="ARBA" id="ARBA00009256"/>
    </source>
</evidence>
<dbReference type="EMBL" id="JALLPB020000314">
    <property type="protein sequence ID" value="KAL3810645.1"/>
    <property type="molecule type" value="Genomic_DNA"/>
</dbReference>
<keyword evidence="7" id="KW-0436">Ligase</keyword>
<keyword evidence="16" id="KW-1185">Reference proteome</keyword>
<dbReference type="InterPro" id="IPR042176">
    <property type="entry name" value="Pantoate_ligase_C"/>
</dbReference>
<dbReference type="FunFam" id="3.30.1300.10:FF:000001">
    <property type="entry name" value="Pantothenate synthetase"/>
    <property type="match status" value="1"/>
</dbReference>
<evidence type="ECO:0000256" key="1">
    <source>
        <dbReference type="ARBA" id="ARBA00004496"/>
    </source>
</evidence>
<dbReference type="CDD" id="cd00560">
    <property type="entry name" value="PanC"/>
    <property type="match status" value="1"/>
</dbReference>
<dbReference type="InterPro" id="IPR004821">
    <property type="entry name" value="Cyt_trans-like"/>
</dbReference>